<accession>A0A151IB14</accession>
<evidence type="ECO:0000256" key="1">
    <source>
        <dbReference type="PROSITE-ProRule" id="PRU00047"/>
    </source>
</evidence>
<feature type="compositionally biased region" description="Basic and acidic residues" evidence="2">
    <location>
        <begin position="121"/>
        <end position="136"/>
    </location>
</feature>
<keyword evidence="1" id="KW-0862">Zinc</keyword>
<evidence type="ECO:0000313" key="4">
    <source>
        <dbReference type="EMBL" id="KYM96863.1"/>
    </source>
</evidence>
<evidence type="ECO:0000256" key="2">
    <source>
        <dbReference type="SAM" id="MobiDB-lite"/>
    </source>
</evidence>
<keyword evidence="1" id="KW-0479">Metal-binding</keyword>
<dbReference type="GO" id="GO:0003676">
    <property type="term" value="F:nucleic acid binding"/>
    <property type="evidence" value="ECO:0007669"/>
    <property type="project" value="InterPro"/>
</dbReference>
<dbReference type="SMART" id="SM00343">
    <property type="entry name" value="ZnF_C2HC"/>
    <property type="match status" value="1"/>
</dbReference>
<organism evidence="4 5">
    <name type="scientific">Cyphomyrmex costatus</name>
    <dbReference type="NCBI Taxonomy" id="456900"/>
    <lineage>
        <taxon>Eukaryota</taxon>
        <taxon>Metazoa</taxon>
        <taxon>Ecdysozoa</taxon>
        <taxon>Arthropoda</taxon>
        <taxon>Hexapoda</taxon>
        <taxon>Insecta</taxon>
        <taxon>Pterygota</taxon>
        <taxon>Neoptera</taxon>
        <taxon>Endopterygota</taxon>
        <taxon>Hymenoptera</taxon>
        <taxon>Apocrita</taxon>
        <taxon>Aculeata</taxon>
        <taxon>Formicoidea</taxon>
        <taxon>Formicidae</taxon>
        <taxon>Myrmicinae</taxon>
        <taxon>Cyphomyrmex</taxon>
    </lineage>
</organism>
<feature type="domain" description="CCHC-type" evidence="3">
    <location>
        <begin position="167"/>
        <end position="181"/>
    </location>
</feature>
<dbReference type="Gene3D" id="4.10.60.10">
    <property type="entry name" value="Zinc finger, CCHC-type"/>
    <property type="match status" value="1"/>
</dbReference>
<feature type="region of interest" description="Disordered" evidence="2">
    <location>
        <begin position="114"/>
        <end position="161"/>
    </location>
</feature>
<dbReference type="PROSITE" id="PS50158">
    <property type="entry name" value="ZF_CCHC"/>
    <property type="match status" value="1"/>
</dbReference>
<evidence type="ECO:0000259" key="3">
    <source>
        <dbReference type="PROSITE" id="PS50158"/>
    </source>
</evidence>
<dbReference type="SUPFAM" id="SSF57756">
    <property type="entry name" value="Retrovirus zinc finger-like domains"/>
    <property type="match status" value="1"/>
</dbReference>
<dbReference type="InterPro" id="IPR036875">
    <property type="entry name" value="Znf_CCHC_sf"/>
</dbReference>
<dbReference type="AlphaFoldDB" id="A0A151IB14"/>
<proteinExistence type="predicted"/>
<dbReference type="GO" id="GO:0008270">
    <property type="term" value="F:zinc ion binding"/>
    <property type="evidence" value="ECO:0007669"/>
    <property type="project" value="UniProtKB-KW"/>
</dbReference>
<dbReference type="Pfam" id="PF00098">
    <property type="entry name" value="zf-CCHC"/>
    <property type="match status" value="1"/>
</dbReference>
<reference evidence="4 5" key="1">
    <citation type="submission" date="2016-03" db="EMBL/GenBank/DDBJ databases">
        <title>Cyphomyrmex costatus WGS genome.</title>
        <authorList>
            <person name="Nygaard S."/>
            <person name="Hu H."/>
            <person name="Boomsma J."/>
            <person name="Zhang G."/>
        </authorList>
    </citation>
    <scope>NUCLEOTIDE SEQUENCE [LARGE SCALE GENOMIC DNA]</scope>
    <source>
        <strain evidence="4">MS0001</strain>
        <tissue evidence="4">Whole body</tissue>
    </source>
</reference>
<feature type="compositionally biased region" description="Basic residues" evidence="2">
    <location>
        <begin position="137"/>
        <end position="147"/>
    </location>
</feature>
<dbReference type="InterPro" id="IPR001878">
    <property type="entry name" value="Znf_CCHC"/>
</dbReference>
<keyword evidence="1" id="KW-0863">Zinc-finger</keyword>
<gene>
    <name evidence="4" type="ORF">ALC62_12473</name>
</gene>
<dbReference type="STRING" id="456900.A0A151IB14"/>
<evidence type="ECO:0000313" key="5">
    <source>
        <dbReference type="Proteomes" id="UP000078542"/>
    </source>
</evidence>
<sequence length="188" mass="21459">MDGKKREHDIRQFLPMTGRKESLSKLDGFNNAEYEFSVTRMRVNTPRAGTRKPYSECTDSVREKIACAQFVSALSNGFLKRTLQLEGITSLRVAIERAKAIQLIQENSFDKKEGNSFNFKQGKEKNEADKEEENHKQGKGKFNKNKFQKVGTGKDDKEIKSARRKECWECGKEGHFRAECPGNTGNTE</sequence>
<dbReference type="EMBL" id="KQ978127">
    <property type="protein sequence ID" value="KYM96863.1"/>
    <property type="molecule type" value="Genomic_DNA"/>
</dbReference>
<protein>
    <recommendedName>
        <fullName evidence="3">CCHC-type domain-containing protein</fullName>
    </recommendedName>
</protein>
<dbReference type="Proteomes" id="UP000078542">
    <property type="component" value="Unassembled WGS sequence"/>
</dbReference>
<keyword evidence="5" id="KW-1185">Reference proteome</keyword>
<feature type="compositionally biased region" description="Basic and acidic residues" evidence="2">
    <location>
        <begin position="152"/>
        <end position="161"/>
    </location>
</feature>
<name>A0A151IB14_9HYME</name>